<dbReference type="Proteomes" id="UP000000933">
    <property type="component" value="Chromosome"/>
</dbReference>
<dbReference type="EMBL" id="FP565814">
    <property type="protein sequence ID" value="CBH23995.1"/>
    <property type="molecule type" value="Genomic_DNA"/>
</dbReference>
<sequence>MGDWSGASGMVTGSWLRHDVWLENKIANIEYAKR</sequence>
<evidence type="ECO:0000313" key="1">
    <source>
        <dbReference type="EMBL" id="CBH23995.1"/>
    </source>
</evidence>
<dbReference type="HOGENOM" id="CLU_3375900_0_0_10"/>
<evidence type="ECO:0000313" key="2">
    <source>
        <dbReference type="Proteomes" id="UP000000933"/>
    </source>
</evidence>
<reference evidence="1 2" key="1">
    <citation type="journal article" date="2010" name="ISME J.">
        <title>Fine-scale evolution: genomic, phenotypic and ecological differentiation in two coexisting Salinibacter ruber strains.</title>
        <authorList>
            <person name="Pena A."/>
            <person name="Teeling H."/>
            <person name="Huerta-Cepas J."/>
            <person name="Santos F."/>
            <person name="Yarza P."/>
            <person name="Brito-Echeverria J."/>
            <person name="Lucio M."/>
            <person name="Schmitt-Kopplin P."/>
            <person name="Meseguer I."/>
            <person name="Schenowitz C."/>
            <person name="Dossat C."/>
            <person name="Barbe V."/>
            <person name="Dopazo J."/>
            <person name="Rossello-Mora R."/>
            <person name="Schuler M."/>
            <person name="Glockner F.O."/>
            <person name="Amann R."/>
            <person name="Gabaldon T."/>
            <person name="Anton J."/>
        </authorList>
    </citation>
    <scope>NUCLEOTIDE SEQUENCE [LARGE SCALE GENOMIC DNA]</scope>
    <source>
        <strain evidence="1 2">M8</strain>
    </source>
</reference>
<protein>
    <submittedName>
        <fullName evidence="1">Uncharacterized protein</fullName>
    </submittedName>
</protein>
<dbReference type="AlphaFoldDB" id="D5H7J0"/>
<reference evidence="2" key="2">
    <citation type="submission" date="2010-04" db="EMBL/GenBank/DDBJ databases">
        <title>Genome sequence of Salinibacter ruber M8.</title>
        <authorList>
            <consortium name="Genoscope"/>
        </authorList>
    </citation>
    <scope>NUCLEOTIDE SEQUENCE [LARGE SCALE GENOMIC DNA]</scope>
    <source>
        <strain evidence="2">M8</strain>
    </source>
</reference>
<accession>D5H7J0</accession>
<dbReference type="KEGG" id="srm:SRM_01074"/>
<gene>
    <name evidence="1" type="ordered locus">SRM_01074</name>
</gene>
<name>D5H7J0_SALRM</name>
<organism evidence="1 2">
    <name type="scientific">Salinibacter ruber (strain M8)</name>
    <dbReference type="NCBI Taxonomy" id="761659"/>
    <lineage>
        <taxon>Bacteria</taxon>
        <taxon>Pseudomonadati</taxon>
        <taxon>Rhodothermota</taxon>
        <taxon>Rhodothermia</taxon>
        <taxon>Rhodothermales</taxon>
        <taxon>Salinibacteraceae</taxon>
        <taxon>Salinibacter</taxon>
    </lineage>
</organism>
<proteinExistence type="predicted"/>